<keyword evidence="2" id="KW-0812">Transmembrane</keyword>
<evidence type="ECO:0000313" key="4">
    <source>
        <dbReference type="EMBL" id="CAD9036883.1"/>
    </source>
</evidence>
<feature type="signal peptide" evidence="3">
    <location>
        <begin position="1"/>
        <end position="29"/>
    </location>
</feature>
<protein>
    <recommendedName>
        <fullName evidence="5">ER membrane protein complex subunit 1</fullName>
    </recommendedName>
</protein>
<evidence type="ECO:0000256" key="2">
    <source>
        <dbReference type="SAM" id="Phobius"/>
    </source>
</evidence>
<keyword evidence="3" id="KW-0732">Signal</keyword>
<organism evidence="4">
    <name type="scientific">Eutreptiella gymnastica</name>
    <dbReference type="NCBI Taxonomy" id="73025"/>
    <lineage>
        <taxon>Eukaryota</taxon>
        <taxon>Discoba</taxon>
        <taxon>Euglenozoa</taxon>
        <taxon>Euglenida</taxon>
        <taxon>Spirocuta</taxon>
        <taxon>Euglenophyceae</taxon>
        <taxon>Eutreptiales</taxon>
        <taxon>Eutreptiaceae</taxon>
        <taxon>Eutreptiella</taxon>
    </lineage>
</organism>
<evidence type="ECO:0000256" key="1">
    <source>
        <dbReference type="SAM" id="MobiDB-lite"/>
    </source>
</evidence>
<feature type="transmembrane region" description="Helical" evidence="2">
    <location>
        <begin position="537"/>
        <end position="559"/>
    </location>
</feature>
<proteinExistence type="predicted"/>
<gene>
    <name evidence="4" type="ORF">EGYM00392_LOCUS48040</name>
</gene>
<keyword evidence="2" id="KW-1133">Transmembrane helix</keyword>
<dbReference type="EMBL" id="HBGA01129812">
    <property type="protein sequence ID" value="CAD9036883.1"/>
    <property type="molecule type" value="Transcribed_RNA"/>
</dbReference>
<evidence type="ECO:0000256" key="3">
    <source>
        <dbReference type="SAM" id="SignalP"/>
    </source>
</evidence>
<keyword evidence="2" id="KW-0472">Membrane</keyword>
<evidence type="ECO:0008006" key="5">
    <source>
        <dbReference type="Google" id="ProtNLM"/>
    </source>
</evidence>
<dbReference type="AlphaFoldDB" id="A0A7S1JAN4"/>
<reference evidence="4" key="1">
    <citation type="submission" date="2021-01" db="EMBL/GenBank/DDBJ databases">
        <authorList>
            <person name="Corre E."/>
            <person name="Pelletier E."/>
            <person name="Niang G."/>
            <person name="Scheremetjew M."/>
            <person name="Finn R."/>
            <person name="Kale V."/>
            <person name="Holt S."/>
            <person name="Cochrane G."/>
            <person name="Meng A."/>
            <person name="Brown T."/>
            <person name="Cohen L."/>
        </authorList>
    </citation>
    <scope>NUCLEOTIDE SEQUENCE</scope>
    <source>
        <strain evidence="4">NIES-381</strain>
    </source>
</reference>
<feature type="region of interest" description="Disordered" evidence="1">
    <location>
        <begin position="579"/>
        <end position="616"/>
    </location>
</feature>
<sequence length="616" mass="68186">MMLHHEGVRPRANILVILIVATLVVPSLGRGCNFTLDSAEVVAFAQLWPIFERGHGSVSVTVDQTNGGILLYPQMSVNAKYYNKYTNETIVAGQENEVFVYFDKDGAYRWSFTGAYSTAFPLMEGDVYLLREEELLRLSSADGTVVWRTKICQNFRRSLNKITGDAFFAKMDSVGISPTMVIGVALANIGRCDLQLGDNTNLTSLNSSGPNTPYMLFVDRQTGKLLRYESYAPVEIDILRHGLVSEQGLILAGMQLSAEDEEIVAAAKYKADRSLLWTVNIVTPSRHIGSLFGEKRQYPSLLWFQVYADFLNDHVLFISDPQAVAVSKNFSNGDPGPAEVGRMTDRSSPGVLFGGLNKHTGRIDWQQSIEYAGILISTLITYIDSNMVVIGGIWDGAAELRFGEATLAQITRPVQGMLGFLAFFDIAKQTYWYVQEVAPEVVYPGHDVGFFSLAEYLKPAMKEELGNMAKQGENDAVYQIVSAPAFWDESPRRRVDNLNWVSVPAEHDGDTIVLLRYSYQLCTDKLRTSQVDGAADVTYLLIALAVVSAIALLSTFFAFKHRKCCFSLKARFSRISQHETDSAPPDVQDQQEMAGATPDVGSQNTGREGGRIDITL</sequence>
<feature type="chain" id="PRO_5030554673" description="ER membrane protein complex subunit 1" evidence="3">
    <location>
        <begin position="30"/>
        <end position="616"/>
    </location>
</feature>
<name>A0A7S1JAN4_9EUGL</name>
<accession>A0A7S1JAN4</accession>